<sequence length="179" mass="19429">MFAVSALANPLAKSPFYLTKRAPLCGDVCTFMCGACECTAGGCDDTPTCSNDDVKCTGECGDVCNGKCGTITFNCTECTGTPPVSFIKVGIQTITLYESDITHCTRSERPDAFYEILMDEQQKATFKAKNTERNKFYIFINKGCGVNVNGLIAIAASENPNPPLKEQSRQQTILTMMKI</sequence>
<name>A0A9W4T5J4_9GLOM</name>
<organism evidence="1 2">
    <name type="scientific">Funneliformis geosporum</name>
    <dbReference type="NCBI Taxonomy" id="1117311"/>
    <lineage>
        <taxon>Eukaryota</taxon>
        <taxon>Fungi</taxon>
        <taxon>Fungi incertae sedis</taxon>
        <taxon>Mucoromycota</taxon>
        <taxon>Glomeromycotina</taxon>
        <taxon>Glomeromycetes</taxon>
        <taxon>Glomerales</taxon>
        <taxon>Glomeraceae</taxon>
        <taxon>Funneliformis</taxon>
    </lineage>
</organism>
<dbReference type="Proteomes" id="UP001153678">
    <property type="component" value="Unassembled WGS sequence"/>
</dbReference>
<evidence type="ECO:0000313" key="1">
    <source>
        <dbReference type="EMBL" id="CAI2193331.1"/>
    </source>
</evidence>
<protein>
    <submittedName>
        <fullName evidence="1">15518_t:CDS:1</fullName>
    </submittedName>
</protein>
<reference evidence="1" key="1">
    <citation type="submission" date="2022-08" db="EMBL/GenBank/DDBJ databases">
        <authorList>
            <person name="Kallberg Y."/>
            <person name="Tangrot J."/>
            <person name="Rosling A."/>
        </authorList>
    </citation>
    <scope>NUCLEOTIDE SEQUENCE</scope>
    <source>
        <strain evidence="1">Wild A</strain>
    </source>
</reference>
<proteinExistence type="predicted"/>
<accession>A0A9W4T5J4</accession>
<comment type="caution">
    <text evidence="1">The sequence shown here is derived from an EMBL/GenBank/DDBJ whole genome shotgun (WGS) entry which is preliminary data.</text>
</comment>
<dbReference type="EMBL" id="CAMKVN010009404">
    <property type="protein sequence ID" value="CAI2193331.1"/>
    <property type="molecule type" value="Genomic_DNA"/>
</dbReference>
<gene>
    <name evidence="1" type="ORF">FWILDA_LOCUS16021</name>
</gene>
<evidence type="ECO:0000313" key="2">
    <source>
        <dbReference type="Proteomes" id="UP001153678"/>
    </source>
</evidence>
<dbReference type="AlphaFoldDB" id="A0A9W4T5J4"/>
<keyword evidence="2" id="KW-1185">Reference proteome</keyword>